<evidence type="ECO:0000259" key="2">
    <source>
        <dbReference type="Pfam" id="PF00149"/>
    </source>
</evidence>
<protein>
    <submittedName>
        <fullName evidence="3">Purple acid phosphatase 18</fullName>
    </submittedName>
</protein>
<name>A0A2I0WI45_9ASPA</name>
<evidence type="ECO:0000313" key="3">
    <source>
        <dbReference type="EMBL" id="PKU75329.1"/>
    </source>
</evidence>
<dbReference type="Pfam" id="PF00149">
    <property type="entry name" value="Metallophos"/>
    <property type="match status" value="1"/>
</dbReference>
<dbReference type="STRING" id="906689.A0A2I0WI45"/>
<dbReference type="SUPFAM" id="SSF56300">
    <property type="entry name" value="Metallo-dependent phosphatases"/>
    <property type="match status" value="1"/>
</dbReference>
<organism evidence="3 4">
    <name type="scientific">Dendrobium catenatum</name>
    <dbReference type="NCBI Taxonomy" id="906689"/>
    <lineage>
        <taxon>Eukaryota</taxon>
        <taxon>Viridiplantae</taxon>
        <taxon>Streptophyta</taxon>
        <taxon>Embryophyta</taxon>
        <taxon>Tracheophyta</taxon>
        <taxon>Spermatophyta</taxon>
        <taxon>Magnoliopsida</taxon>
        <taxon>Liliopsida</taxon>
        <taxon>Asparagales</taxon>
        <taxon>Orchidaceae</taxon>
        <taxon>Epidendroideae</taxon>
        <taxon>Malaxideae</taxon>
        <taxon>Dendrobiinae</taxon>
        <taxon>Dendrobium</taxon>
    </lineage>
</organism>
<reference evidence="3 4" key="1">
    <citation type="journal article" date="2016" name="Sci. Rep.">
        <title>The Dendrobium catenatum Lindl. genome sequence provides insights into polysaccharide synthase, floral development and adaptive evolution.</title>
        <authorList>
            <person name="Zhang G.Q."/>
            <person name="Xu Q."/>
            <person name="Bian C."/>
            <person name="Tsai W.C."/>
            <person name="Yeh C.M."/>
            <person name="Liu K.W."/>
            <person name="Yoshida K."/>
            <person name="Zhang L.S."/>
            <person name="Chang S.B."/>
            <person name="Chen F."/>
            <person name="Shi Y."/>
            <person name="Su Y.Y."/>
            <person name="Zhang Y.Q."/>
            <person name="Chen L.J."/>
            <person name="Yin Y."/>
            <person name="Lin M."/>
            <person name="Huang H."/>
            <person name="Deng H."/>
            <person name="Wang Z.W."/>
            <person name="Zhu S.L."/>
            <person name="Zhao X."/>
            <person name="Deng C."/>
            <person name="Niu S.C."/>
            <person name="Huang J."/>
            <person name="Wang M."/>
            <person name="Liu G.H."/>
            <person name="Yang H.J."/>
            <person name="Xiao X.J."/>
            <person name="Hsiao Y.Y."/>
            <person name="Wu W.L."/>
            <person name="Chen Y.Y."/>
            <person name="Mitsuda N."/>
            <person name="Ohme-Takagi M."/>
            <person name="Luo Y.B."/>
            <person name="Van de Peer Y."/>
            <person name="Liu Z.J."/>
        </authorList>
    </citation>
    <scope>NUCLEOTIDE SEQUENCE [LARGE SCALE GENOMIC DNA]</scope>
    <source>
        <tissue evidence="3">The whole plant</tissue>
    </source>
</reference>
<dbReference type="InterPro" id="IPR029052">
    <property type="entry name" value="Metallo-depent_PP-like"/>
</dbReference>
<dbReference type="AlphaFoldDB" id="A0A2I0WI45"/>
<dbReference type="Proteomes" id="UP000233837">
    <property type="component" value="Unassembled WGS sequence"/>
</dbReference>
<sequence length="182" mass="20759">MRISWVTDDKSFPSLVEYGTFPGKYTESSEPEFQFKTPPSKFPLTFAVVGDLGQTDWTASTLSHINDCQYDLHLLPGDLSYADYLQHLWDSFGELIQPYASARSWMVTEGNHEMESIPFIAESGSTSNLYYSFEVAGVHVIMLGSYTDYGEYSDQYAWLKAEFECPYWFPTKVQKTDVVNAD</sequence>
<accession>A0A2I0WI45</accession>
<keyword evidence="4" id="KW-1185">Reference proteome</keyword>
<keyword evidence="1" id="KW-0732">Signal</keyword>
<dbReference type="InterPro" id="IPR039331">
    <property type="entry name" value="PAPs-like"/>
</dbReference>
<reference evidence="3 4" key="2">
    <citation type="journal article" date="2017" name="Nature">
        <title>The Apostasia genome and the evolution of orchids.</title>
        <authorList>
            <person name="Zhang G.Q."/>
            <person name="Liu K.W."/>
            <person name="Li Z."/>
            <person name="Lohaus R."/>
            <person name="Hsiao Y.Y."/>
            <person name="Niu S.C."/>
            <person name="Wang J.Y."/>
            <person name="Lin Y.C."/>
            <person name="Xu Q."/>
            <person name="Chen L.J."/>
            <person name="Yoshida K."/>
            <person name="Fujiwara S."/>
            <person name="Wang Z.W."/>
            <person name="Zhang Y.Q."/>
            <person name="Mitsuda N."/>
            <person name="Wang M."/>
            <person name="Liu G.H."/>
            <person name="Pecoraro L."/>
            <person name="Huang H.X."/>
            <person name="Xiao X.J."/>
            <person name="Lin M."/>
            <person name="Wu X.Y."/>
            <person name="Wu W.L."/>
            <person name="Chen Y.Y."/>
            <person name="Chang S.B."/>
            <person name="Sakamoto S."/>
            <person name="Ohme-Takagi M."/>
            <person name="Yagi M."/>
            <person name="Zeng S.J."/>
            <person name="Shen C.Y."/>
            <person name="Yeh C.M."/>
            <person name="Luo Y.B."/>
            <person name="Tsai W.C."/>
            <person name="Van de Peer Y."/>
            <person name="Liu Z.J."/>
        </authorList>
    </citation>
    <scope>NUCLEOTIDE SEQUENCE [LARGE SCALE GENOMIC DNA]</scope>
    <source>
        <tissue evidence="3">The whole plant</tissue>
    </source>
</reference>
<proteinExistence type="predicted"/>
<feature type="domain" description="Calcineurin-like phosphoesterase" evidence="2">
    <location>
        <begin position="45"/>
        <end position="159"/>
    </location>
</feature>
<evidence type="ECO:0000313" key="4">
    <source>
        <dbReference type="Proteomes" id="UP000233837"/>
    </source>
</evidence>
<dbReference type="InterPro" id="IPR004843">
    <property type="entry name" value="Calcineurin-like_PHP"/>
</dbReference>
<gene>
    <name evidence="3" type="primary">PAP18</name>
    <name evidence="3" type="ORF">MA16_Dca016111</name>
</gene>
<dbReference type="EMBL" id="KZ502614">
    <property type="protein sequence ID" value="PKU75329.1"/>
    <property type="molecule type" value="Genomic_DNA"/>
</dbReference>
<dbReference type="PANTHER" id="PTHR22953:SF155">
    <property type="entry name" value="PURPLE ACID PHOSPHATASE 18"/>
    <property type="match status" value="1"/>
</dbReference>
<dbReference type="Gene3D" id="3.60.21.10">
    <property type="match status" value="1"/>
</dbReference>
<dbReference type="GO" id="GO:0003993">
    <property type="term" value="F:acid phosphatase activity"/>
    <property type="evidence" value="ECO:0007669"/>
    <property type="project" value="InterPro"/>
</dbReference>
<dbReference type="PANTHER" id="PTHR22953">
    <property type="entry name" value="ACID PHOSPHATASE RELATED"/>
    <property type="match status" value="1"/>
</dbReference>
<evidence type="ECO:0000256" key="1">
    <source>
        <dbReference type="ARBA" id="ARBA00022729"/>
    </source>
</evidence>